<sequence>MDWELCLETVQYVFNNTHHSALMTSPSKLLLGYDQRNNSDANLIKLLNEIANIDKDFSLEREKSRELALNIASKIKSYNKSYYDKHHHKPLSYKSGDFVMIRDSAVKMGECRKLKSDFKGPYKVTKVLDKNRYVVQDIPGSSITSRSYNSILSPDRMKLWIKALLKLTKFPMFRVKNSFTFICILTCLQIGYIICTKIYR</sequence>
<protein>
    <submittedName>
        <fullName evidence="2">Uncharacterized protein</fullName>
    </submittedName>
</protein>
<dbReference type="STRING" id="471704.A0A195DVJ8"/>
<dbReference type="AlphaFoldDB" id="A0A195DVJ8"/>
<evidence type="ECO:0000313" key="2">
    <source>
        <dbReference type="EMBL" id="KYN16903.1"/>
    </source>
</evidence>
<feature type="transmembrane region" description="Helical" evidence="1">
    <location>
        <begin position="179"/>
        <end position="199"/>
    </location>
</feature>
<keyword evidence="1" id="KW-0812">Transmembrane</keyword>
<evidence type="ECO:0000313" key="3">
    <source>
        <dbReference type="Proteomes" id="UP000078492"/>
    </source>
</evidence>
<organism evidence="2 3">
    <name type="scientific">Trachymyrmex cornetzi</name>
    <dbReference type="NCBI Taxonomy" id="471704"/>
    <lineage>
        <taxon>Eukaryota</taxon>
        <taxon>Metazoa</taxon>
        <taxon>Ecdysozoa</taxon>
        <taxon>Arthropoda</taxon>
        <taxon>Hexapoda</taxon>
        <taxon>Insecta</taxon>
        <taxon>Pterygota</taxon>
        <taxon>Neoptera</taxon>
        <taxon>Endopterygota</taxon>
        <taxon>Hymenoptera</taxon>
        <taxon>Apocrita</taxon>
        <taxon>Aculeata</taxon>
        <taxon>Formicoidea</taxon>
        <taxon>Formicidae</taxon>
        <taxon>Myrmicinae</taxon>
        <taxon>Trachymyrmex</taxon>
    </lineage>
</organism>
<reference evidence="2 3" key="1">
    <citation type="submission" date="2015-09" db="EMBL/GenBank/DDBJ databases">
        <title>Trachymyrmex cornetzi WGS genome.</title>
        <authorList>
            <person name="Nygaard S."/>
            <person name="Hu H."/>
            <person name="Boomsma J."/>
            <person name="Zhang G."/>
        </authorList>
    </citation>
    <scope>NUCLEOTIDE SEQUENCE [LARGE SCALE GENOMIC DNA]</scope>
    <source>
        <strain evidence="2">Tcor2-1</strain>
        <tissue evidence="2">Whole body</tissue>
    </source>
</reference>
<dbReference type="Proteomes" id="UP000078492">
    <property type="component" value="Unassembled WGS sequence"/>
</dbReference>
<evidence type="ECO:0000256" key="1">
    <source>
        <dbReference type="SAM" id="Phobius"/>
    </source>
</evidence>
<name>A0A195DVJ8_9HYME</name>
<dbReference type="EMBL" id="KQ980295">
    <property type="protein sequence ID" value="KYN16903.1"/>
    <property type="molecule type" value="Genomic_DNA"/>
</dbReference>
<accession>A0A195DVJ8</accession>
<proteinExistence type="predicted"/>
<gene>
    <name evidence="2" type="ORF">ALC57_10882</name>
</gene>
<keyword evidence="1" id="KW-1133">Transmembrane helix</keyword>
<keyword evidence="1" id="KW-0472">Membrane</keyword>
<keyword evidence="3" id="KW-1185">Reference proteome</keyword>